<organism evidence="2 3">
    <name type="scientific">Candida albicans (strain SC5314 / ATCC MYA-2876)</name>
    <name type="common">Yeast</name>
    <dbReference type="NCBI Taxonomy" id="237561"/>
    <lineage>
        <taxon>Eukaryota</taxon>
        <taxon>Fungi</taxon>
        <taxon>Dikarya</taxon>
        <taxon>Ascomycota</taxon>
        <taxon>Saccharomycotina</taxon>
        <taxon>Pichiomycetes</taxon>
        <taxon>Debaryomycetaceae</taxon>
        <taxon>Candida/Lodderomyces clade</taxon>
        <taxon>Candida</taxon>
    </lineage>
</organism>
<dbReference type="EMBL" id="CP017625">
    <property type="protein sequence ID" value="AOW28660.1"/>
    <property type="molecule type" value="Genomic_DNA"/>
</dbReference>
<dbReference type="VEuPathDB" id="FungiDB:C3_06540C_A"/>
<dbReference type="STRING" id="237561.A0A1D8PKK7"/>
<reference evidence="2 3" key="2">
    <citation type="journal article" date="2007" name="Genome Biol.">
        <title>Assembly of the Candida albicans genome into sixteen supercontigs aligned on the eight chromosomes.</title>
        <authorList>
            <person name="van het Hoog M."/>
            <person name="Rast T.J."/>
            <person name="Martchenko M."/>
            <person name="Grindle S."/>
            <person name="Dignard D."/>
            <person name="Hogues H."/>
            <person name="Cuomo C."/>
            <person name="Berriman M."/>
            <person name="Scherer S."/>
            <person name="Magee B.B."/>
            <person name="Whiteway M."/>
            <person name="Chibana H."/>
            <person name="Nantel A."/>
            <person name="Magee P.T."/>
        </authorList>
    </citation>
    <scope>GENOME REANNOTATION</scope>
    <source>
        <strain evidence="3">SC5314 / ATCC MYA-2876</strain>
    </source>
</reference>
<dbReference type="RefSeq" id="XP_716104.1">
    <property type="nucleotide sequence ID" value="XM_711011.1"/>
</dbReference>
<name>A0A1D8PKK7_CANAL</name>
<sequence length="255" mass="30190">MFLCMYVFSLKNRKELNRRKKCGRQVVGKKKIVLKTSAQPNLIQVYSYPLKTFIESMWPFTKSSNTDDSLDDLPSDLQKVLEQEIRQDSNKFELDKYSRIVNDKLNQLPPQFTNEQEFLDFENYKIQNNHQIVAQINCAEIENYLIQLNNNHSISQFWSSLFNSTNTNPNSSENNVTTNPNQALQNYKSCKNLTIDGLKLLYYSKCYNIKQCQFIRYHLDQLYIKNFGSLGQNVNDKNIESYYKDLDQLFYKVWK</sequence>
<accession>A0A1D8PKK7</accession>
<dbReference type="KEGG" id="cal:CAALFM_C306540CA"/>
<evidence type="ECO:0000313" key="3">
    <source>
        <dbReference type="Proteomes" id="UP000000559"/>
    </source>
</evidence>
<keyword evidence="3" id="KW-1185">Reference proteome</keyword>
<reference evidence="2 3" key="3">
    <citation type="journal article" date="2013" name="Genome Biol.">
        <title>Assembly of a phased diploid Candida albicans genome facilitates allele-specific measurements and provides a simple model for repeat and indel structure.</title>
        <authorList>
            <person name="Muzzey D."/>
            <person name="Schwartz K."/>
            <person name="Weissman J.S."/>
            <person name="Sherlock G."/>
        </authorList>
    </citation>
    <scope>NUCLEOTIDE SEQUENCE [LARGE SCALE GENOMIC DNA]</scope>
    <source>
        <strain evidence="3">SC5314 / ATCC MYA-2876</strain>
    </source>
</reference>
<protein>
    <submittedName>
        <fullName evidence="2">Uncharacterized protein</fullName>
    </submittedName>
</protein>
<dbReference type="OMA" id="NCAEIQQ"/>
<dbReference type="CGD" id="CAL0000190629">
    <property type="gene designation" value="orf19.7443"/>
</dbReference>
<dbReference type="OrthoDB" id="4072599at2759"/>
<dbReference type="Proteomes" id="UP000000559">
    <property type="component" value="Chromosome 3"/>
</dbReference>
<dbReference type="AlphaFoldDB" id="A0A1D8PKK7"/>
<evidence type="ECO:0000313" key="2">
    <source>
        <dbReference type="EMBL" id="AOW28660.1"/>
    </source>
</evidence>
<gene>
    <name evidence="2" type="ordered locus">CAALFM_C306540CA</name>
    <name evidence="1" type="ordered locus">orf19.7443</name>
</gene>
<dbReference type="eggNOG" id="ENOG502SX3X">
    <property type="taxonomic scope" value="Eukaryota"/>
</dbReference>
<evidence type="ECO:0000313" key="1">
    <source>
        <dbReference type="CGD" id="CAL0000190629"/>
    </source>
</evidence>
<dbReference type="GeneID" id="3642274"/>
<reference evidence="2 3" key="1">
    <citation type="journal article" date="2004" name="Proc. Natl. Acad. Sci. U.S.A.">
        <title>The diploid genome sequence of Candida albicans.</title>
        <authorList>
            <person name="Jones T."/>
            <person name="Federspiel N.A."/>
            <person name="Chibana H."/>
            <person name="Dungan J."/>
            <person name="Kalman S."/>
            <person name="Magee B.B."/>
            <person name="Newport G."/>
            <person name="Thorstenson Y.R."/>
            <person name="Agabian N."/>
            <person name="Magee P.T."/>
            <person name="Davis R.W."/>
            <person name="Scherer S."/>
        </authorList>
    </citation>
    <scope>NUCLEOTIDE SEQUENCE [LARGE SCALE GENOMIC DNA]</scope>
    <source>
        <strain evidence="3">SC5314 / ATCC MYA-2876</strain>
    </source>
</reference>
<dbReference type="InParanoid" id="A0A1D8PKK7"/>
<proteinExistence type="predicted"/>